<reference evidence="1 2" key="1">
    <citation type="submission" date="2024-03" db="EMBL/GenBank/DDBJ databases">
        <title>Mouse gut bacterial collection (mGBC) of GemPharmatech.</title>
        <authorList>
            <person name="He Y."/>
            <person name="Dong L."/>
            <person name="Wu D."/>
            <person name="Gao X."/>
            <person name="Lin Z."/>
        </authorList>
    </citation>
    <scope>NUCLEOTIDE SEQUENCE [LARGE SCALE GENOMIC DNA]</scope>
    <source>
        <strain evidence="1 2">15-30</strain>
    </source>
</reference>
<accession>A0ABV4DLJ1</accession>
<comment type="caution">
    <text evidence="1">The sequence shown here is derived from an EMBL/GenBank/DDBJ whole genome shotgun (WGS) entry which is preliminary data.</text>
</comment>
<dbReference type="Proteomes" id="UP001565236">
    <property type="component" value="Unassembled WGS sequence"/>
</dbReference>
<proteinExistence type="predicted"/>
<dbReference type="EMBL" id="JBCLUF010000001">
    <property type="protein sequence ID" value="MEY8661340.1"/>
    <property type="molecule type" value="Genomic_DNA"/>
</dbReference>
<keyword evidence="2" id="KW-1185">Reference proteome</keyword>
<dbReference type="RefSeq" id="WP_280606759.1">
    <property type="nucleotide sequence ID" value="NZ_CP123639.1"/>
</dbReference>
<organism evidence="1 2">
    <name type="scientific">Ligilactobacillus faecis</name>
    <dbReference type="NCBI Taxonomy" id="762833"/>
    <lineage>
        <taxon>Bacteria</taxon>
        <taxon>Bacillati</taxon>
        <taxon>Bacillota</taxon>
        <taxon>Bacilli</taxon>
        <taxon>Lactobacillales</taxon>
        <taxon>Lactobacillaceae</taxon>
        <taxon>Ligilactobacillus</taxon>
    </lineage>
</organism>
<protein>
    <recommendedName>
        <fullName evidence="3">AraC family transcriptional regulator</fullName>
    </recommendedName>
</protein>
<evidence type="ECO:0000313" key="1">
    <source>
        <dbReference type="EMBL" id="MEY8661340.1"/>
    </source>
</evidence>
<evidence type="ECO:0000313" key="2">
    <source>
        <dbReference type="Proteomes" id="UP001565236"/>
    </source>
</evidence>
<gene>
    <name evidence="1" type="ORF">AALT52_00320</name>
</gene>
<sequence>MHHIHLLHLDKEGLTHLYEKGTYFPELRLNRYTTLLILDCHELALPKCRSLVIDAALGVVFSERTTTYLINHFIDQQTVDLLFIRTLLTTLFPTKTPCLPFVWGEIALMPLGGQTRHPTSWVMLHHAYHNFLSGPNEVTFIFKQDQTLRFQIPINKKIYTTNLQTTLDLYATLHHFIDEIVTEFNSSLPHLAHLALSRSEPQFFPSAKQILQAQLPFFVGLTYRHAGIFSLEQVQILSNQLQKKYGRL</sequence>
<name>A0ABV4DLJ1_9LACO</name>
<evidence type="ECO:0008006" key="3">
    <source>
        <dbReference type="Google" id="ProtNLM"/>
    </source>
</evidence>